<dbReference type="OrthoDB" id="406045at2759"/>
<keyword evidence="4" id="KW-1185">Reference proteome</keyword>
<feature type="region of interest" description="Disordered" evidence="1">
    <location>
        <begin position="120"/>
        <end position="199"/>
    </location>
</feature>
<evidence type="ECO:0000256" key="1">
    <source>
        <dbReference type="SAM" id="MobiDB-lite"/>
    </source>
</evidence>
<dbReference type="Proteomes" id="UP000030693">
    <property type="component" value="Unassembled WGS sequence"/>
</dbReference>
<dbReference type="InterPro" id="IPR057668">
    <property type="entry name" value="E2_Ub-conjug_enz_C"/>
</dbReference>
<feature type="domain" description="Non-canonical E2 ubiquitin-conjugating enzyme C-terminal" evidence="2">
    <location>
        <begin position="343"/>
        <end position="801"/>
    </location>
</feature>
<dbReference type="eggNOG" id="ENOG502QRJJ">
    <property type="taxonomic scope" value="Eukaryota"/>
</dbReference>
<organism evidence="3">
    <name type="scientific">Fonticula alba</name>
    <name type="common">Slime mold</name>
    <dbReference type="NCBI Taxonomy" id="691883"/>
    <lineage>
        <taxon>Eukaryota</taxon>
        <taxon>Rotosphaerida</taxon>
        <taxon>Fonticulaceae</taxon>
        <taxon>Fonticula</taxon>
    </lineage>
</organism>
<feature type="compositionally biased region" description="Low complexity" evidence="1">
    <location>
        <begin position="281"/>
        <end position="316"/>
    </location>
</feature>
<evidence type="ECO:0000259" key="2">
    <source>
        <dbReference type="Pfam" id="PF09418"/>
    </source>
</evidence>
<dbReference type="Pfam" id="PF09418">
    <property type="entry name" value="DUF2009"/>
    <property type="match status" value="1"/>
</dbReference>
<evidence type="ECO:0000313" key="4">
    <source>
        <dbReference type="Proteomes" id="UP000030693"/>
    </source>
</evidence>
<name>A0A058Z7U3_FONAL</name>
<dbReference type="AlphaFoldDB" id="A0A058Z7U3"/>
<dbReference type="PANTHER" id="PTHR31560:SF0">
    <property type="entry name" value="UPF0652 PROTEIN C22H10.08"/>
    <property type="match status" value="1"/>
</dbReference>
<feature type="compositionally biased region" description="Low complexity" evidence="1">
    <location>
        <begin position="134"/>
        <end position="144"/>
    </location>
</feature>
<feature type="compositionally biased region" description="Low complexity" evidence="1">
    <location>
        <begin position="162"/>
        <end position="178"/>
    </location>
</feature>
<proteinExistence type="predicted"/>
<reference evidence="3" key="1">
    <citation type="submission" date="2013-04" db="EMBL/GenBank/DDBJ databases">
        <title>The Genome Sequence of Fonticula alba ATCC 38817.</title>
        <authorList>
            <consortium name="The Broad Institute Genomics Platform"/>
            <person name="Russ C."/>
            <person name="Cuomo C."/>
            <person name="Burger G."/>
            <person name="Gray M.W."/>
            <person name="Holland P.W.H."/>
            <person name="King N."/>
            <person name="Lang F.B.F."/>
            <person name="Roger A.J."/>
            <person name="Ruiz-Trillo I."/>
            <person name="Brown M."/>
            <person name="Walker B."/>
            <person name="Young S."/>
            <person name="Zeng Q."/>
            <person name="Gargeya S."/>
            <person name="Fitzgerald M."/>
            <person name="Haas B."/>
            <person name="Abouelleil A."/>
            <person name="Allen A.W."/>
            <person name="Alvarado L."/>
            <person name="Arachchi H.M."/>
            <person name="Berlin A.M."/>
            <person name="Chapman S.B."/>
            <person name="Gainer-Dewar J."/>
            <person name="Goldberg J."/>
            <person name="Griggs A."/>
            <person name="Gujja S."/>
            <person name="Hansen M."/>
            <person name="Howarth C."/>
            <person name="Imamovic A."/>
            <person name="Ireland A."/>
            <person name="Larimer J."/>
            <person name="McCowan C."/>
            <person name="Murphy C."/>
            <person name="Pearson M."/>
            <person name="Poon T.W."/>
            <person name="Priest M."/>
            <person name="Roberts A."/>
            <person name="Saif S."/>
            <person name="Shea T."/>
            <person name="Sisk P."/>
            <person name="Sykes S."/>
            <person name="Wortman J."/>
            <person name="Nusbaum C."/>
            <person name="Birren B."/>
        </authorList>
    </citation>
    <scope>NUCLEOTIDE SEQUENCE [LARGE SCALE GENOMIC DNA]</scope>
    <source>
        <strain evidence="3">ATCC 38817</strain>
    </source>
</reference>
<gene>
    <name evidence="3" type="ORF">H696_02677</name>
</gene>
<dbReference type="RefSeq" id="XP_009494866.1">
    <property type="nucleotide sequence ID" value="XM_009496591.1"/>
</dbReference>
<feature type="compositionally biased region" description="Low complexity" evidence="1">
    <location>
        <begin position="56"/>
        <end position="96"/>
    </location>
</feature>
<feature type="compositionally biased region" description="Pro residues" evidence="1">
    <location>
        <begin position="1"/>
        <end position="11"/>
    </location>
</feature>
<protein>
    <recommendedName>
        <fullName evidence="2">Non-canonical E2 ubiquitin-conjugating enzyme C-terminal domain-containing protein</fullName>
    </recommendedName>
</protein>
<dbReference type="InterPro" id="IPR018553">
    <property type="entry name" value="E2_Ub-conjug_enz"/>
</dbReference>
<dbReference type="EMBL" id="KB932204">
    <property type="protein sequence ID" value="KCV70350.1"/>
    <property type="molecule type" value="Genomic_DNA"/>
</dbReference>
<dbReference type="GeneID" id="20527402"/>
<sequence length="805" mass="87206">MSGLEGPPPPGRAHLGDSSRPRSQSLTVPPAGPFGTAAPLGGMAGDLQPRSSGLMRRSPSPSNSTASFNSRSSTSSVRSISPRPLLSASDLSSSDPLPDPPAGVLASLFSYIGSFLGAAPAPAPGPDDSDSESGDSSRGPARAGRPFRRPGRPSQADAHLFGPDPAGGAAPAGPAADASPLSTYLAPGPPSAGGSGPGPGGPELHTCIDCAGPSSVYCVVCKESFCNACFEVVHRSGRRRLHTWRQLLNGQLTMESINGMGVENLPDPGAAPSDRPGTPTGGRASFSQSSGAGSQPASGRPSLSPDGVPGGAAPAEPADLRNVEALARSVAASTGELRELMERAKFVPVRLNDEERDFLRLVESTFHVSNYADKADDPTRKVSRIKRSINAVCAILLSLAVSTDYKYAARLARDLDFKERAPYFEAAFEVARRFKIMNPDRMRTSYGTMMLLLQDSSLPEVADALDFSLVAPIKTVHSYLEAFGALALLEDPLLIYAIQVISPYSSLTRAEIDRDVALKRRAIADLSRKHANEEISPEEIELCILSLGDHNAFLTYSRDLVDMMITYLNTNFNPSAPLQDRFSLAIRAGENQARLSHSHTQQFHFVLQSLTLWREILHHMYQLWMMAEEDLLDMKVRPYRLQNTGQGVQRVQPAPRLYRAIQTIIHKVQSRLSHQWIGSSVVHLGDHNVPNALHFIDKYMQIPRILGPLVTTLRYVEFNCASNKPLEAFVVHNFGSVQDATRTILTDFFRHAFDGAGADNFFDAGSCVDGRLTSTWNWCSQIERKHYYPLFRLAGVYGFDGDFDG</sequence>
<evidence type="ECO:0000313" key="3">
    <source>
        <dbReference type="EMBL" id="KCV70350.1"/>
    </source>
</evidence>
<feature type="region of interest" description="Disordered" evidence="1">
    <location>
        <begin position="259"/>
        <end position="316"/>
    </location>
</feature>
<dbReference type="PANTHER" id="PTHR31560">
    <property type="entry name" value="UPF0652 PROTEIN C16A11.03C-RELATED"/>
    <property type="match status" value="1"/>
</dbReference>
<feature type="region of interest" description="Disordered" evidence="1">
    <location>
        <begin position="1"/>
        <end position="103"/>
    </location>
</feature>
<accession>A0A058Z7U3</accession>